<dbReference type="OrthoDB" id="9806149at2"/>
<evidence type="ECO:0000259" key="6">
    <source>
        <dbReference type="PROSITE" id="PS50893"/>
    </source>
</evidence>
<dbReference type="eggNOG" id="COG0410">
    <property type="taxonomic scope" value="Bacteria"/>
</dbReference>
<dbReference type="HOGENOM" id="CLU_000604_1_2_5"/>
<dbReference type="PROSITE" id="PS50893">
    <property type="entry name" value="ABC_TRANSPORTER_2"/>
    <property type="match status" value="1"/>
</dbReference>
<evidence type="ECO:0000256" key="3">
    <source>
        <dbReference type="ARBA" id="ARBA00022741"/>
    </source>
</evidence>
<reference evidence="7 8" key="1">
    <citation type="submission" date="2009-01" db="EMBL/GenBank/DDBJ databases">
        <title>Complete sequence of chromosome of Methylobacterium nodulans ORS 2060.</title>
        <authorList>
            <consortium name="US DOE Joint Genome Institute"/>
            <person name="Lucas S."/>
            <person name="Copeland A."/>
            <person name="Lapidus A."/>
            <person name="Glavina del Rio T."/>
            <person name="Dalin E."/>
            <person name="Tice H."/>
            <person name="Bruce D."/>
            <person name="Goodwin L."/>
            <person name="Pitluck S."/>
            <person name="Sims D."/>
            <person name="Brettin T."/>
            <person name="Detter J.C."/>
            <person name="Han C."/>
            <person name="Larimer F."/>
            <person name="Land M."/>
            <person name="Hauser L."/>
            <person name="Kyrpides N."/>
            <person name="Ivanova N."/>
            <person name="Marx C.J."/>
            <person name="Richardson P."/>
        </authorList>
    </citation>
    <scope>NUCLEOTIDE SEQUENCE [LARGE SCALE GENOMIC DNA]</scope>
    <source>
        <strain evidence="8">LMG 21967 / CNCM I-2342 / ORS 2060</strain>
    </source>
</reference>
<evidence type="ECO:0000256" key="2">
    <source>
        <dbReference type="ARBA" id="ARBA00022448"/>
    </source>
</evidence>
<evidence type="ECO:0000313" key="8">
    <source>
        <dbReference type="Proteomes" id="UP000008207"/>
    </source>
</evidence>
<dbReference type="GO" id="GO:0005524">
    <property type="term" value="F:ATP binding"/>
    <property type="evidence" value="ECO:0007669"/>
    <property type="project" value="UniProtKB-KW"/>
</dbReference>
<dbReference type="PANTHER" id="PTHR43820:SF6">
    <property type="entry name" value="ABC TRANSPORTER ATP-BINDING PROTEIN"/>
    <property type="match status" value="1"/>
</dbReference>
<protein>
    <submittedName>
        <fullName evidence="7">ABC transporter related</fullName>
    </submittedName>
</protein>
<keyword evidence="4" id="KW-0067">ATP-binding</keyword>
<keyword evidence="5" id="KW-0029">Amino-acid transport</keyword>
<dbReference type="GO" id="GO:0016887">
    <property type="term" value="F:ATP hydrolysis activity"/>
    <property type="evidence" value="ECO:0007669"/>
    <property type="project" value="InterPro"/>
</dbReference>
<dbReference type="InterPro" id="IPR017871">
    <property type="entry name" value="ABC_transporter-like_CS"/>
</dbReference>
<dbReference type="KEGG" id="mno:Mnod_5330"/>
<dbReference type="AlphaFoldDB" id="B8ILH6"/>
<keyword evidence="2" id="KW-0813">Transport</keyword>
<dbReference type="GO" id="GO:0015807">
    <property type="term" value="P:L-amino acid transport"/>
    <property type="evidence" value="ECO:0007669"/>
    <property type="project" value="TreeGrafter"/>
</dbReference>
<evidence type="ECO:0000256" key="5">
    <source>
        <dbReference type="ARBA" id="ARBA00022970"/>
    </source>
</evidence>
<dbReference type="InterPro" id="IPR027417">
    <property type="entry name" value="P-loop_NTPase"/>
</dbReference>
<sequence length="251" mass="26802">MSPPLFEARDVRVAYGKVEAVRGVLLTVPAGRVVTVLGANGAGKTTLLNALMGILPARGSIRFEGRDLARLPVEERVAVGLSLIPERRELFGSMSVEDNLRLGAFRFRGRGGGGDLDAMFALFPRLKERRRQLAGTLSGGERQMLAMARALMGRPRLLMLDEPSLGLAPLVVAEVMRKVAHLRDEGVAALLVEQNARAALQVADYGYVLDGGAVVLEGPSAALRADERVVETYLGVLSADQTAPEGPLPRG</sequence>
<evidence type="ECO:0000256" key="4">
    <source>
        <dbReference type="ARBA" id="ARBA00022840"/>
    </source>
</evidence>
<dbReference type="CDD" id="cd03224">
    <property type="entry name" value="ABC_TM1139_LivF_branched"/>
    <property type="match status" value="1"/>
</dbReference>
<comment type="similarity">
    <text evidence="1">Belongs to the ABC transporter superfamily.</text>
</comment>
<keyword evidence="3" id="KW-0547">Nucleotide-binding</keyword>
<dbReference type="EMBL" id="CP001349">
    <property type="protein sequence ID" value="ACL60175.1"/>
    <property type="molecule type" value="Genomic_DNA"/>
</dbReference>
<dbReference type="SUPFAM" id="SSF52540">
    <property type="entry name" value="P-loop containing nucleoside triphosphate hydrolases"/>
    <property type="match status" value="1"/>
</dbReference>
<dbReference type="PROSITE" id="PS00211">
    <property type="entry name" value="ABC_TRANSPORTER_1"/>
    <property type="match status" value="1"/>
</dbReference>
<dbReference type="GO" id="GO:0015658">
    <property type="term" value="F:branched-chain amino acid transmembrane transporter activity"/>
    <property type="evidence" value="ECO:0007669"/>
    <property type="project" value="TreeGrafter"/>
</dbReference>
<dbReference type="Gene3D" id="3.40.50.300">
    <property type="entry name" value="P-loop containing nucleotide triphosphate hydrolases"/>
    <property type="match status" value="1"/>
</dbReference>
<dbReference type="RefSeq" id="WP_015931784.1">
    <property type="nucleotide sequence ID" value="NC_011894.1"/>
</dbReference>
<feature type="domain" description="ABC transporter" evidence="6">
    <location>
        <begin position="6"/>
        <end position="236"/>
    </location>
</feature>
<evidence type="ECO:0000313" key="7">
    <source>
        <dbReference type="EMBL" id="ACL60175.1"/>
    </source>
</evidence>
<gene>
    <name evidence="7" type="ordered locus">Mnod_5330</name>
</gene>
<dbReference type="InterPro" id="IPR003439">
    <property type="entry name" value="ABC_transporter-like_ATP-bd"/>
</dbReference>
<dbReference type="STRING" id="460265.Mnod_5330"/>
<dbReference type="PANTHER" id="PTHR43820">
    <property type="entry name" value="HIGH-AFFINITY BRANCHED-CHAIN AMINO ACID TRANSPORT ATP-BINDING PROTEIN LIVF"/>
    <property type="match status" value="1"/>
</dbReference>
<dbReference type="Pfam" id="PF00005">
    <property type="entry name" value="ABC_tran"/>
    <property type="match status" value="1"/>
</dbReference>
<dbReference type="InterPro" id="IPR003593">
    <property type="entry name" value="AAA+_ATPase"/>
</dbReference>
<organism evidence="7 8">
    <name type="scientific">Methylobacterium nodulans (strain LMG 21967 / CNCM I-2342 / ORS 2060)</name>
    <dbReference type="NCBI Taxonomy" id="460265"/>
    <lineage>
        <taxon>Bacteria</taxon>
        <taxon>Pseudomonadati</taxon>
        <taxon>Pseudomonadota</taxon>
        <taxon>Alphaproteobacteria</taxon>
        <taxon>Hyphomicrobiales</taxon>
        <taxon>Methylobacteriaceae</taxon>
        <taxon>Methylobacterium</taxon>
    </lineage>
</organism>
<name>B8ILH6_METNO</name>
<evidence type="ECO:0000256" key="1">
    <source>
        <dbReference type="ARBA" id="ARBA00005417"/>
    </source>
</evidence>
<keyword evidence="8" id="KW-1185">Reference proteome</keyword>
<proteinExistence type="inferred from homology"/>
<accession>B8ILH6</accession>
<dbReference type="InterPro" id="IPR052156">
    <property type="entry name" value="BCAA_Transport_ATP-bd_LivF"/>
</dbReference>
<dbReference type="SMART" id="SM00382">
    <property type="entry name" value="AAA"/>
    <property type="match status" value="1"/>
</dbReference>
<dbReference type="Proteomes" id="UP000008207">
    <property type="component" value="Chromosome"/>
</dbReference>